<dbReference type="InterPro" id="IPR000182">
    <property type="entry name" value="GNAT_dom"/>
</dbReference>
<dbReference type="Gene3D" id="3.40.630.30">
    <property type="match status" value="1"/>
</dbReference>
<dbReference type="InterPro" id="IPR016181">
    <property type="entry name" value="Acyl_CoA_acyltransferase"/>
</dbReference>
<keyword evidence="3" id="KW-1185">Reference proteome</keyword>
<dbReference type="CDD" id="cd04301">
    <property type="entry name" value="NAT_SF"/>
    <property type="match status" value="1"/>
</dbReference>
<dbReference type="RefSeq" id="WP_307279887.1">
    <property type="nucleotide sequence ID" value="NZ_JAUSVX010000013.1"/>
</dbReference>
<dbReference type="InterPro" id="IPR052523">
    <property type="entry name" value="Trichothecene_AcTrans"/>
</dbReference>
<organism evidence="2 3">
    <name type="scientific">Labrys wisconsinensis</name>
    <dbReference type="NCBI Taxonomy" id="425677"/>
    <lineage>
        <taxon>Bacteria</taxon>
        <taxon>Pseudomonadati</taxon>
        <taxon>Pseudomonadota</taxon>
        <taxon>Alphaproteobacteria</taxon>
        <taxon>Hyphomicrobiales</taxon>
        <taxon>Xanthobacteraceae</taxon>
        <taxon>Labrys</taxon>
    </lineage>
</organism>
<name>A0ABU0JHV1_9HYPH</name>
<evidence type="ECO:0000313" key="3">
    <source>
        <dbReference type="Proteomes" id="UP001242480"/>
    </source>
</evidence>
<comment type="caution">
    <text evidence="2">The sequence shown here is derived from an EMBL/GenBank/DDBJ whole genome shotgun (WGS) entry which is preliminary data.</text>
</comment>
<proteinExistence type="predicted"/>
<dbReference type="EMBL" id="JAUSVX010000013">
    <property type="protein sequence ID" value="MDQ0472697.1"/>
    <property type="molecule type" value="Genomic_DNA"/>
</dbReference>
<feature type="domain" description="N-acetyltransferase" evidence="1">
    <location>
        <begin position="51"/>
        <end position="192"/>
    </location>
</feature>
<dbReference type="PANTHER" id="PTHR42791">
    <property type="entry name" value="GNAT FAMILY ACETYLTRANSFERASE"/>
    <property type="match status" value="1"/>
</dbReference>
<protein>
    <submittedName>
        <fullName evidence="2">GNAT superfamily N-acetyltransferase</fullName>
    </submittedName>
</protein>
<reference evidence="2 3" key="1">
    <citation type="submission" date="2023-07" db="EMBL/GenBank/DDBJ databases">
        <title>Genomic Encyclopedia of Type Strains, Phase IV (KMG-IV): sequencing the most valuable type-strain genomes for metagenomic binning, comparative biology and taxonomic classification.</title>
        <authorList>
            <person name="Goeker M."/>
        </authorList>
    </citation>
    <scope>NUCLEOTIDE SEQUENCE [LARGE SCALE GENOMIC DNA]</scope>
    <source>
        <strain evidence="2 3">DSM 19619</strain>
    </source>
</reference>
<dbReference type="SUPFAM" id="SSF55729">
    <property type="entry name" value="Acyl-CoA N-acyltransferases (Nat)"/>
    <property type="match status" value="1"/>
</dbReference>
<accession>A0ABU0JHV1</accession>
<dbReference type="Pfam" id="PF00583">
    <property type="entry name" value="Acetyltransf_1"/>
    <property type="match status" value="1"/>
</dbReference>
<dbReference type="PANTHER" id="PTHR42791:SF1">
    <property type="entry name" value="N-ACETYLTRANSFERASE DOMAIN-CONTAINING PROTEIN"/>
    <property type="match status" value="1"/>
</dbReference>
<evidence type="ECO:0000259" key="1">
    <source>
        <dbReference type="PROSITE" id="PS51186"/>
    </source>
</evidence>
<dbReference type="PROSITE" id="PS51186">
    <property type="entry name" value="GNAT"/>
    <property type="match status" value="1"/>
</dbReference>
<sequence>MKLLSPVCKSLAEAFVDDPFYRAVTVESSADEAKRQLILAHYFDLAIEEAIGIGEVQYAGDDGAAIWHTNEASETDAKAYGKIRKATLERLLGPAGFDNYQRISASMMKNGAEQLANAWYLSILGVRPAARGRGLAHQLLEPTLSRADRLGATCFLETFNPLSLPFYRRLGFSGEVRCFEDVTARPYWILIRNTAS</sequence>
<gene>
    <name evidence="2" type="ORF">QO011_005727</name>
</gene>
<evidence type="ECO:0000313" key="2">
    <source>
        <dbReference type="EMBL" id="MDQ0472697.1"/>
    </source>
</evidence>
<dbReference type="Proteomes" id="UP001242480">
    <property type="component" value="Unassembled WGS sequence"/>
</dbReference>